<dbReference type="HOGENOM" id="CLU_2134539_0_0_1"/>
<reference evidence="1 2" key="1">
    <citation type="submission" date="2014-04" db="EMBL/GenBank/DDBJ databases">
        <authorList>
            <consortium name="DOE Joint Genome Institute"/>
            <person name="Kuo A."/>
            <person name="Kohler A."/>
            <person name="Costa M.D."/>
            <person name="Nagy L.G."/>
            <person name="Floudas D."/>
            <person name="Copeland A."/>
            <person name="Barry K.W."/>
            <person name="Cichocki N."/>
            <person name="Veneault-Fourrey C."/>
            <person name="LaButti K."/>
            <person name="Lindquist E.A."/>
            <person name="Lipzen A."/>
            <person name="Lundell T."/>
            <person name="Morin E."/>
            <person name="Murat C."/>
            <person name="Sun H."/>
            <person name="Tunlid A."/>
            <person name="Henrissat B."/>
            <person name="Grigoriev I.V."/>
            <person name="Hibbett D.S."/>
            <person name="Martin F."/>
            <person name="Nordberg H.P."/>
            <person name="Cantor M.N."/>
            <person name="Hua S.X."/>
        </authorList>
    </citation>
    <scope>NUCLEOTIDE SEQUENCE [LARGE SCALE GENOMIC DNA]</scope>
    <source>
        <strain evidence="1 2">441</strain>
    </source>
</reference>
<gene>
    <name evidence="1" type="ORF">PISMIDRAFT_418294</name>
</gene>
<dbReference type="EMBL" id="KN834027">
    <property type="protein sequence ID" value="KIK13015.1"/>
    <property type="molecule type" value="Genomic_DNA"/>
</dbReference>
<proteinExistence type="predicted"/>
<organism evidence="1 2">
    <name type="scientific">Pisolithus microcarpus 441</name>
    <dbReference type="NCBI Taxonomy" id="765257"/>
    <lineage>
        <taxon>Eukaryota</taxon>
        <taxon>Fungi</taxon>
        <taxon>Dikarya</taxon>
        <taxon>Basidiomycota</taxon>
        <taxon>Agaricomycotina</taxon>
        <taxon>Agaricomycetes</taxon>
        <taxon>Agaricomycetidae</taxon>
        <taxon>Boletales</taxon>
        <taxon>Sclerodermatineae</taxon>
        <taxon>Pisolithaceae</taxon>
        <taxon>Pisolithus</taxon>
    </lineage>
</organism>
<evidence type="ECO:0000313" key="1">
    <source>
        <dbReference type="EMBL" id="KIK13015.1"/>
    </source>
</evidence>
<sequence>MMCTRLSIETDPYECHAQQRRRTMPQPPPQLVLWTSKVLNLLVPALATNRVPIPGSCPWAFGPADSQASTRHTVTIIRSRVDSFRSAFSMAEWISSLQLSRHLPCNMVGDLLF</sequence>
<evidence type="ECO:0000313" key="2">
    <source>
        <dbReference type="Proteomes" id="UP000054018"/>
    </source>
</evidence>
<name>A0A0C9XL70_9AGAM</name>
<reference evidence="2" key="2">
    <citation type="submission" date="2015-01" db="EMBL/GenBank/DDBJ databases">
        <title>Evolutionary Origins and Diversification of the Mycorrhizal Mutualists.</title>
        <authorList>
            <consortium name="DOE Joint Genome Institute"/>
            <consortium name="Mycorrhizal Genomics Consortium"/>
            <person name="Kohler A."/>
            <person name="Kuo A."/>
            <person name="Nagy L.G."/>
            <person name="Floudas D."/>
            <person name="Copeland A."/>
            <person name="Barry K.W."/>
            <person name="Cichocki N."/>
            <person name="Veneault-Fourrey C."/>
            <person name="LaButti K."/>
            <person name="Lindquist E.A."/>
            <person name="Lipzen A."/>
            <person name="Lundell T."/>
            <person name="Morin E."/>
            <person name="Murat C."/>
            <person name="Riley R."/>
            <person name="Ohm R."/>
            <person name="Sun H."/>
            <person name="Tunlid A."/>
            <person name="Henrissat B."/>
            <person name="Grigoriev I.V."/>
            <person name="Hibbett D.S."/>
            <person name="Martin F."/>
        </authorList>
    </citation>
    <scope>NUCLEOTIDE SEQUENCE [LARGE SCALE GENOMIC DNA]</scope>
    <source>
        <strain evidence="2">441</strain>
    </source>
</reference>
<dbReference type="Proteomes" id="UP000054018">
    <property type="component" value="Unassembled WGS sequence"/>
</dbReference>
<keyword evidence="2" id="KW-1185">Reference proteome</keyword>
<accession>A0A0C9XL70</accession>
<dbReference type="AlphaFoldDB" id="A0A0C9XL70"/>
<protein>
    <submittedName>
        <fullName evidence="1">Uncharacterized protein</fullName>
    </submittedName>
</protein>